<comment type="caution">
    <text evidence="1">The sequence shown here is derived from an EMBL/GenBank/DDBJ whole genome shotgun (WGS) entry which is preliminary data.</text>
</comment>
<dbReference type="EMBL" id="JACHIA010000005">
    <property type="protein sequence ID" value="MBB6070609.1"/>
    <property type="molecule type" value="Genomic_DNA"/>
</dbReference>
<evidence type="ECO:0000313" key="2">
    <source>
        <dbReference type="Proteomes" id="UP000582837"/>
    </source>
</evidence>
<proteinExistence type="predicted"/>
<dbReference type="RefSeq" id="WP_170034438.1">
    <property type="nucleotide sequence ID" value="NZ_JABDTL010000001.1"/>
</dbReference>
<organism evidence="1 2">
    <name type="scientific">Longimicrobium terrae</name>
    <dbReference type="NCBI Taxonomy" id="1639882"/>
    <lineage>
        <taxon>Bacteria</taxon>
        <taxon>Pseudomonadati</taxon>
        <taxon>Gemmatimonadota</taxon>
        <taxon>Longimicrobiia</taxon>
        <taxon>Longimicrobiales</taxon>
        <taxon>Longimicrobiaceae</taxon>
        <taxon>Longimicrobium</taxon>
    </lineage>
</organism>
<dbReference type="Proteomes" id="UP000582837">
    <property type="component" value="Unassembled WGS sequence"/>
</dbReference>
<accession>A0A841GXZ8</accession>
<sequence length="212" mass="22649">MKPTKIFLLSPAYSGGKRGQMLLREAATFPLATQLRSAEGAELGDVFSFLSGLYFRGKIAYARAFAAPPPRLPGALVITPTRGLVPAESRIGAGVLREFAEQGEVALNNARYREPLEEHARAVVQASAPDTAFVLLGSIASGKYVDVLASIMGDRLMFPTDFVGRGDMSRGGLMLRAAADGPELAYTPVRGAVRHGARPPKLAPRSWKQADP</sequence>
<name>A0A841GXZ8_9BACT</name>
<gene>
    <name evidence="1" type="ORF">HNQ61_002230</name>
</gene>
<keyword evidence="2" id="KW-1185">Reference proteome</keyword>
<evidence type="ECO:0000313" key="1">
    <source>
        <dbReference type="EMBL" id="MBB6070609.1"/>
    </source>
</evidence>
<dbReference type="AlphaFoldDB" id="A0A841GXZ8"/>
<protein>
    <submittedName>
        <fullName evidence="1">Uncharacterized protein</fullName>
    </submittedName>
</protein>
<reference evidence="1 2" key="1">
    <citation type="submission" date="2020-08" db="EMBL/GenBank/DDBJ databases">
        <title>Genomic Encyclopedia of Type Strains, Phase IV (KMG-IV): sequencing the most valuable type-strain genomes for metagenomic binning, comparative biology and taxonomic classification.</title>
        <authorList>
            <person name="Goeker M."/>
        </authorList>
    </citation>
    <scope>NUCLEOTIDE SEQUENCE [LARGE SCALE GENOMIC DNA]</scope>
    <source>
        <strain evidence="1 2">DSM 29007</strain>
    </source>
</reference>